<keyword evidence="2" id="KW-1185">Reference proteome</keyword>
<gene>
    <name evidence="1" type="ORF">IV203_000913</name>
</gene>
<dbReference type="PANTHER" id="PTHR47105:SF1">
    <property type="entry name" value="OS06G0665100 PROTEIN"/>
    <property type="match status" value="1"/>
</dbReference>
<protein>
    <submittedName>
        <fullName evidence="1">HAD-like domain containing protein</fullName>
    </submittedName>
</protein>
<comment type="caution">
    <text evidence="1">The sequence shown here is derived from an EMBL/GenBank/DDBJ whole genome shotgun (WGS) entry which is preliminary data.</text>
</comment>
<reference evidence="1" key="1">
    <citation type="journal article" date="2021" name="Sci. Rep.">
        <title>Diploid genomic architecture of Nitzschia inconspicua, an elite biomass production diatom.</title>
        <authorList>
            <person name="Oliver A."/>
            <person name="Podell S."/>
            <person name="Pinowska A."/>
            <person name="Traller J.C."/>
            <person name="Smith S.R."/>
            <person name="McClure R."/>
            <person name="Beliaev A."/>
            <person name="Bohutskyi P."/>
            <person name="Hill E.A."/>
            <person name="Rabines A."/>
            <person name="Zheng H."/>
            <person name="Allen L.Z."/>
            <person name="Kuo A."/>
            <person name="Grigoriev I.V."/>
            <person name="Allen A.E."/>
            <person name="Hazlebeck D."/>
            <person name="Allen E.E."/>
        </authorList>
    </citation>
    <scope>NUCLEOTIDE SEQUENCE</scope>
    <source>
        <strain evidence="1">Hildebrandi</strain>
    </source>
</reference>
<evidence type="ECO:0000313" key="2">
    <source>
        <dbReference type="Proteomes" id="UP000693970"/>
    </source>
</evidence>
<dbReference type="AlphaFoldDB" id="A0A9K3L6A7"/>
<evidence type="ECO:0000313" key="1">
    <source>
        <dbReference type="EMBL" id="KAG7356227.1"/>
    </source>
</evidence>
<dbReference type="InterPro" id="IPR011949">
    <property type="entry name" value="HAD-SF_hydro_IA_REG-2-like"/>
</dbReference>
<proteinExistence type="predicted"/>
<dbReference type="NCBIfam" id="TIGR02252">
    <property type="entry name" value="DREG-2"/>
    <property type="match status" value="1"/>
</dbReference>
<dbReference type="EMBL" id="JAGRRH010000015">
    <property type="protein sequence ID" value="KAG7356227.1"/>
    <property type="molecule type" value="Genomic_DNA"/>
</dbReference>
<dbReference type="SFLD" id="SFLDG01129">
    <property type="entry name" value="C1.5:_HAD__Beta-PGM__Phosphata"/>
    <property type="match status" value="1"/>
</dbReference>
<dbReference type="OrthoDB" id="444127at2759"/>
<dbReference type="PANTHER" id="PTHR47105">
    <property type="entry name" value="OS02G0173600 PROTEIN"/>
    <property type="match status" value="1"/>
</dbReference>
<dbReference type="Pfam" id="PF00702">
    <property type="entry name" value="Hydrolase"/>
    <property type="match status" value="1"/>
</dbReference>
<sequence length="318" mass="35953">MSLAFRWTNSRILTLTTASSSLVSRNSVGNVKITSTLADRPLPCSVTNHTKRYMATWPKLRPKRIRMITFDVTGTIVSFRGTLEDHYLGAAGKLGVQSIDSGKFAEAFGRAYKETSKLHPCFGGDEMTAKEWWRICVLKAFWYAEADLDQHTGEMLFQRIYSTFGSINAYEVFPDAIPFLHWANRRGLVCGVLSNADERYGDSVLPMLGLTHDELQFQCFSKDLKLEKPDARVFMAAMQKGQPFLPSKEPIEPSNVLHIGNDFIKDFEGARRVGIHSVLLDRYQEDELADEWRRRGAPVFRDLLDVVEFVGRSGCILG</sequence>
<accession>A0A9K3L6A7</accession>
<dbReference type="SFLD" id="SFLDS00003">
    <property type="entry name" value="Haloacid_Dehalogenase"/>
    <property type="match status" value="1"/>
</dbReference>
<organism evidence="1 2">
    <name type="scientific">Nitzschia inconspicua</name>
    <dbReference type="NCBI Taxonomy" id="303405"/>
    <lineage>
        <taxon>Eukaryota</taxon>
        <taxon>Sar</taxon>
        <taxon>Stramenopiles</taxon>
        <taxon>Ochrophyta</taxon>
        <taxon>Bacillariophyta</taxon>
        <taxon>Bacillariophyceae</taxon>
        <taxon>Bacillariophycidae</taxon>
        <taxon>Bacillariales</taxon>
        <taxon>Bacillariaceae</taxon>
        <taxon>Nitzschia</taxon>
    </lineage>
</organism>
<name>A0A9K3L6A7_9STRA</name>
<dbReference type="Proteomes" id="UP000693970">
    <property type="component" value="Unassembled WGS sequence"/>
</dbReference>
<reference evidence="1" key="2">
    <citation type="submission" date="2021-04" db="EMBL/GenBank/DDBJ databases">
        <authorList>
            <person name="Podell S."/>
        </authorList>
    </citation>
    <scope>NUCLEOTIDE SEQUENCE</scope>
    <source>
        <strain evidence="1">Hildebrandi</strain>
    </source>
</reference>